<dbReference type="InterPro" id="IPR051674">
    <property type="entry name" value="Malate_Decarboxylase"/>
</dbReference>
<feature type="domain" description="Malic enzyme NAD-binding" evidence="8">
    <location>
        <begin position="163"/>
        <end position="400"/>
    </location>
</feature>
<evidence type="ECO:0000313" key="10">
    <source>
        <dbReference type="EMBL" id="MFC7331533.1"/>
    </source>
</evidence>
<evidence type="ECO:0000259" key="9">
    <source>
        <dbReference type="SMART" id="SM01274"/>
    </source>
</evidence>
<dbReference type="Proteomes" id="UP001596456">
    <property type="component" value="Unassembled WGS sequence"/>
</dbReference>
<gene>
    <name evidence="10" type="ORF">ACFQPS_00020</name>
</gene>
<dbReference type="PANTHER" id="PTHR43237">
    <property type="entry name" value="NADP-DEPENDENT MALIC ENZYME"/>
    <property type="match status" value="1"/>
</dbReference>
<sequence length="770" mass="83075">MSDTFRDAALDYHRLPTPGKISVTATKPLATQRDLALAYSPGVAAACEAIVADPAEASRVTARGNLVAVITNGTAVLGLGPIGPLAAKPVMEGKGVLFKKFAGIDVFDIEINETDPDRLVDIIAALEPTFGGINLEDIKAPECFLVERRLRERLKIPVFHDDQHGTAIIVAAAILNALDLTGRDIRTVKLVASGAGAAALACLDLLVDLGMPVENIWVSDIAGVVYEGRRELMDERKARYAKRTEARRLGEIIDGADIFLGLSAPRVLAAEMVARMADRPIVLALANPTPEIMPEEVRAVRPDAIIATGRSDYANQVNNVLCFPFIFRGALDVGATVINEAMKIAAVHAIARLAKAEAHDVVAMAYGEQPPAFGPDYLIPRPFDPRLIIEIAPAVAKAAMDSGVATRPVEDFAAYREQLGQFVFRSGLLMKPVFARAKADPRRIVYAEGEEERVLRAAQQLVDEGLARPILIGRRDVVARRLERLGLRIRVDQDVDLVDPTSDPAFTDYWQTYHALMERRGVSPDRARQVLRTNTTVIGSLMVRKGDADALICGTFGLYDWHLKHVLDVIGLKPGVRVPAALSVLILTRGTFFLADTYITPDPDPDEIAEMTALAAEEVRRFGLAPKVALLSHSNFGSHNDDSAVKMREALREIEQRCPGLEVEGEMHADAALSEEIRLRIFPNSRLKGQANLLIMPSRDAANIAFNLVKVLGEGLAVGPVLLGASRPVHILTPSVTVRGIVNMSALAVVDAQMHAAGEGAAVPSATADA</sequence>
<comment type="cofactor">
    <cofactor evidence="2">
        <name>Mg(2+)</name>
        <dbReference type="ChEBI" id="CHEBI:18420"/>
    </cofactor>
</comment>
<evidence type="ECO:0000256" key="6">
    <source>
        <dbReference type="ARBA" id="ARBA00023002"/>
    </source>
</evidence>
<evidence type="ECO:0000256" key="7">
    <source>
        <dbReference type="ARBA" id="ARBA00023268"/>
    </source>
</evidence>
<comment type="cofactor">
    <cofactor evidence="1">
        <name>Mn(2+)</name>
        <dbReference type="ChEBI" id="CHEBI:29035"/>
    </cofactor>
</comment>
<accession>A0ABW2KNR4</accession>
<organism evidence="10 11">
    <name type="scientific">Rhodocista pekingensis</name>
    <dbReference type="NCBI Taxonomy" id="201185"/>
    <lineage>
        <taxon>Bacteria</taxon>
        <taxon>Pseudomonadati</taxon>
        <taxon>Pseudomonadota</taxon>
        <taxon>Alphaproteobacteria</taxon>
        <taxon>Rhodospirillales</taxon>
        <taxon>Azospirillaceae</taxon>
        <taxon>Rhodocista</taxon>
    </lineage>
</organism>
<protein>
    <submittedName>
        <fullName evidence="10">NADP-dependent malic enzyme</fullName>
    </submittedName>
</protein>
<keyword evidence="5" id="KW-0479">Metal-binding</keyword>
<dbReference type="Pfam" id="PF00390">
    <property type="entry name" value="malic"/>
    <property type="match status" value="1"/>
</dbReference>
<dbReference type="Gene3D" id="3.40.50.720">
    <property type="entry name" value="NAD(P)-binding Rossmann-like Domain"/>
    <property type="match status" value="1"/>
</dbReference>
<evidence type="ECO:0000256" key="2">
    <source>
        <dbReference type="ARBA" id="ARBA00001946"/>
    </source>
</evidence>
<dbReference type="InterPro" id="IPR042113">
    <property type="entry name" value="P_AcTrfase_dom1"/>
</dbReference>
<dbReference type="InterPro" id="IPR012301">
    <property type="entry name" value="Malic_N_dom"/>
</dbReference>
<dbReference type="Gene3D" id="3.40.50.10750">
    <property type="entry name" value="Isocitrate/Isopropylmalate dehydrogenase-like"/>
    <property type="match status" value="1"/>
</dbReference>
<keyword evidence="7" id="KW-0511">Multifunctional enzyme</keyword>
<keyword evidence="11" id="KW-1185">Reference proteome</keyword>
<name>A0ABW2KNR4_9PROT</name>
<dbReference type="InterPro" id="IPR042112">
    <property type="entry name" value="P_AcTrfase_dom2"/>
</dbReference>
<dbReference type="SUPFAM" id="SSF51735">
    <property type="entry name" value="NAD(P)-binding Rossmann-fold domains"/>
    <property type="match status" value="1"/>
</dbReference>
<dbReference type="PIRSF" id="PIRSF036684">
    <property type="entry name" value="ME_PTA"/>
    <property type="match status" value="1"/>
</dbReference>
<dbReference type="Gene3D" id="3.40.50.10380">
    <property type="entry name" value="Malic enzyme, N-terminal domain"/>
    <property type="match status" value="1"/>
</dbReference>
<evidence type="ECO:0000313" key="11">
    <source>
        <dbReference type="Proteomes" id="UP001596456"/>
    </source>
</evidence>
<evidence type="ECO:0000259" key="8">
    <source>
        <dbReference type="SMART" id="SM00919"/>
    </source>
</evidence>
<proteinExistence type="inferred from homology"/>
<dbReference type="InterPro" id="IPR015884">
    <property type="entry name" value="Malic_enzyme_CS"/>
</dbReference>
<dbReference type="SMART" id="SM01274">
    <property type="entry name" value="malic"/>
    <property type="match status" value="1"/>
</dbReference>
<dbReference type="InterPro" id="IPR019793">
    <property type="entry name" value="Peroxidases_heam-ligand_BS"/>
</dbReference>
<dbReference type="SUPFAM" id="SSF53659">
    <property type="entry name" value="Isocitrate/Isopropylmalate dehydrogenase-like"/>
    <property type="match status" value="1"/>
</dbReference>
<dbReference type="EMBL" id="JBHTCM010000003">
    <property type="protein sequence ID" value="MFC7331533.1"/>
    <property type="molecule type" value="Genomic_DNA"/>
</dbReference>
<dbReference type="InterPro" id="IPR037062">
    <property type="entry name" value="Malic_N_dom_sf"/>
</dbReference>
<dbReference type="RefSeq" id="WP_377355366.1">
    <property type="nucleotide sequence ID" value="NZ_JBHTCM010000003.1"/>
</dbReference>
<comment type="similarity">
    <text evidence="3">In the N-terminal section; belongs to the malic enzymes family.</text>
</comment>
<dbReference type="Pfam" id="PF03949">
    <property type="entry name" value="Malic_M"/>
    <property type="match status" value="1"/>
</dbReference>
<evidence type="ECO:0000256" key="1">
    <source>
        <dbReference type="ARBA" id="ARBA00001936"/>
    </source>
</evidence>
<dbReference type="NCBIfam" id="NF009501">
    <property type="entry name" value="PRK12861.1"/>
    <property type="match status" value="1"/>
</dbReference>
<dbReference type="PROSITE" id="PS00435">
    <property type="entry name" value="PEROXIDASE_1"/>
    <property type="match status" value="1"/>
</dbReference>
<evidence type="ECO:0000256" key="5">
    <source>
        <dbReference type="ARBA" id="ARBA00022723"/>
    </source>
</evidence>
<dbReference type="SMART" id="SM00919">
    <property type="entry name" value="Malic_M"/>
    <property type="match status" value="1"/>
</dbReference>
<reference evidence="11" key="1">
    <citation type="journal article" date="2019" name="Int. J. Syst. Evol. Microbiol.">
        <title>The Global Catalogue of Microorganisms (GCM) 10K type strain sequencing project: providing services to taxonomists for standard genome sequencing and annotation.</title>
        <authorList>
            <consortium name="The Broad Institute Genomics Platform"/>
            <consortium name="The Broad Institute Genome Sequencing Center for Infectious Disease"/>
            <person name="Wu L."/>
            <person name="Ma J."/>
        </authorList>
    </citation>
    <scope>NUCLEOTIDE SEQUENCE [LARGE SCALE GENOMIC DNA]</scope>
    <source>
        <strain evidence="11">CGMCC 1.16275</strain>
    </source>
</reference>
<dbReference type="InterPro" id="IPR046346">
    <property type="entry name" value="Aminoacid_DH-like_N_sf"/>
</dbReference>
<dbReference type="InterPro" id="IPR045213">
    <property type="entry name" value="Malic_NAD-bd_bact_type"/>
</dbReference>
<dbReference type="PANTHER" id="PTHR43237:SF4">
    <property type="entry name" value="NADP-DEPENDENT MALIC ENZYME"/>
    <property type="match status" value="1"/>
</dbReference>
<comment type="caution">
    <text evidence="10">The sequence shown here is derived from an EMBL/GenBank/DDBJ whole genome shotgun (WGS) entry which is preliminary data.</text>
</comment>
<dbReference type="CDD" id="cd05311">
    <property type="entry name" value="NAD_bind_2_malic_enz"/>
    <property type="match status" value="1"/>
</dbReference>
<evidence type="ECO:0000256" key="3">
    <source>
        <dbReference type="ARBA" id="ARBA00007686"/>
    </source>
</evidence>
<dbReference type="InterPro" id="IPR002505">
    <property type="entry name" value="PTA_PTB"/>
</dbReference>
<dbReference type="InterPro" id="IPR012302">
    <property type="entry name" value="Malic_NAD-bd"/>
</dbReference>
<feature type="domain" description="Malic enzyme N-terminal" evidence="9">
    <location>
        <begin position="18"/>
        <end position="151"/>
    </location>
</feature>
<evidence type="ECO:0000256" key="4">
    <source>
        <dbReference type="ARBA" id="ARBA00008756"/>
    </source>
</evidence>
<dbReference type="Pfam" id="PF01515">
    <property type="entry name" value="PTA_PTB"/>
    <property type="match status" value="1"/>
</dbReference>
<dbReference type="PROSITE" id="PS00331">
    <property type="entry name" value="MALIC_ENZYMES"/>
    <property type="match status" value="1"/>
</dbReference>
<comment type="similarity">
    <text evidence="4">In the C-terminal section; belongs to the phosphate acetyltransferase and butyryltransferase family.</text>
</comment>
<dbReference type="Gene3D" id="3.40.50.10950">
    <property type="match status" value="1"/>
</dbReference>
<dbReference type="InterPro" id="IPR012188">
    <property type="entry name" value="ME_PTA"/>
</dbReference>
<dbReference type="SUPFAM" id="SSF53223">
    <property type="entry name" value="Aminoacid dehydrogenase-like, N-terminal domain"/>
    <property type="match status" value="1"/>
</dbReference>
<dbReference type="InterPro" id="IPR036291">
    <property type="entry name" value="NAD(P)-bd_dom_sf"/>
</dbReference>
<keyword evidence="6" id="KW-0560">Oxidoreductase</keyword>